<dbReference type="PANTHER" id="PTHR23020:SF41">
    <property type="entry name" value="AMINOGLYCOSIDE PHOSPHOTRANSFERASE DOMAIN-CONTAINING PROTEIN"/>
    <property type="match status" value="1"/>
</dbReference>
<dbReference type="Pfam" id="PF07914">
    <property type="entry name" value="DUF1679"/>
    <property type="match status" value="1"/>
</dbReference>
<evidence type="ECO:0000313" key="2">
    <source>
        <dbReference type="EMBL" id="CAJ0610505.1"/>
    </source>
</evidence>
<proteinExistence type="predicted"/>
<dbReference type="InterPro" id="IPR012877">
    <property type="entry name" value="Dhs-27"/>
</dbReference>
<dbReference type="EMBL" id="CATQJL010000326">
    <property type="protein sequence ID" value="CAJ0610505.1"/>
    <property type="molecule type" value="Genomic_DNA"/>
</dbReference>
<keyword evidence="3" id="KW-1185">Reference proteome</keyword>
<dbReference type="SMART" id="SM00587">
    <property type="entry name" value="CHK"/>
    <property type="match status" value="1"/>
</dbReference>
<accession>A0AA36MHU5</accession>
<sequence length="401" mass="46804">MAVHEGLTEEETGRVKSLLRQCFPHTNFDKDVSCTFVIQADNRSFWSKIVRVHLDWKNVEEGQDHPTSIFMKIPRVSENVRFGEANDYSDLEAAKEAECLLILTKYEVSFYRNYGNDIIPHFPMPKFYAAEDVTEPGTGIIALEDLSDRVKTMDLFPGLSLIQLETVMDALAGFHHHFYTKEDQSWVSSFDRVSEIEKEFQDVQFGASQMFEKIRPDLFKSKVSALKEYFSLEAATSAHYSYKELGVPPAPVHFDMNPTNLLWDKEMRKLIAIIDYQLLHTGNFAEDIARTLTLTMSRQQRWNHTNALLKRYHDTLTSLSNGNPPYAISKVYEAYEWIFPYSMNFGLFAMANYFDMYNRLEQDEVKRREIQNEITDRAYGAIIDAERYIRLRQNSRRPRRV</sequence>
<dbReference type="InterPro" id="IPR052961">
    <property type="entry name" value="Oxido-Kinase-like_Enzymes"/>
</dbReference>
<dbReference type="AlphaFoldDB" id="A0AA36MHU5"/>
<evidence type="ECO:0000313" key="3">
    <source>
        <dbReference type="Proteomes" id="UP001176961"/>
    </source>
</evidence>
<dbReference type="InterPro" id="IPR011009">
    <property type="entry name" value="Kinase-like_dom_sf"/>
</dbReference>
<dbReference type="InterPro" id="IPR015897">
    <property type="entry name" value="CHK_kinase-like"/>
</dbReference>
<dbReference type="SUPFAM" id="SSF56112">
    <property type="entry name" value="Protein kinase-like (PK-like)"/>
    <property type="match status" value="1"/>
</dbReference>
<dbReference type="Proteomes" id="UP001176961">
    <property type="component" value="Unassembled WGS sequence"/>
</dbReference>
<dbReference type="PANTHER" id="PTHR23020">
    <property type="entry name" value="UNCHARACTERIZED NUCLEAR HORMONE RECEPTOR-RELATED"/>
    <property type="match status" value="1"/>
</dbReference>
<dbReference type="Gene3D" id="3.90.1200.10">
    <property type="match status" value="1"/>
</dbReference>
<organism evidence="2 3">
    <name type="scientific">Cylicocyclus nassatus</name>
    <name type="common">Nematode worm</name>
    <dbReference type="NCBI Taxonomy" id="53992"/>
    <lineage>
        <taxon>Eukaryota</taxon>
        <taxon>Metazoa</taxon>
        <taxon>Ecdysozoa</taxon>
        <taxon>Nematoda</taxon>
        <taxon>Chromadorea</taxon>
        <taxon>Rhabditida</taxon>
        <taxon>Rhabditina</taxon>
        <taxon>Rhabditomorpha</taxon>
        <taxon>Strongyloidea</taxon>
        <taxon>Strongylidae</taxon>
        <taxon>Cylicocyclus</taxon>
    </lineage>
</organism>
<reference evidence="2" key="1">
    <citation type="submission" date="2023-07" db="EMBL/GenBank/DDBJ databases">
        <authorList>
            <consortium name="CYATHOMIX"/>
        </authorList>
    </citation>
    <scope>NUCLEOTIDE SEQUENCE</scope>
    <source>
        <strain evidence="2">N/A</strain>
    </source>
</reference>
<name>A0AA36MHU5_CYLNA</name>
<protein>
    <recommendedName>
        <fullName evidence="1">CHK kinase-like domain-containing protein</fullName>
    </recommendedName>
</protein>
<feature type="domain" description="CHK kinase-like" evidence="1">
    <location>
        <begin position="141"/>
        <end position="322"/>
    </location>
</feature>
<evidence type="ECO:0000259" key="1">
    <source>
        <dbReference type="SMART" id="SM00587"/>
    </source>
</evidence>
<gene>
    <name evidence="2" type="ORF">CYNAS_LOCUS22488</name>
</gene>
<comment type="caution">
    <text evidence="2">The sequence shown here is derived from an EMBL/GenBank/DDBJ whole genome shotgun (WGS) entry which is preliminary data.</text>
</comment>